<dbReference type="SUPFAM" id="SSF53850">
    <property type="entry name" value="Periplasmic binding protein-like II"/>
    <property type="match status" value="1"/>
</dbReference>
<keyword evidence="7" id="KW-1185">Reference proteome</keyword>
<protein>
    <submittedName>
        <fullName evidence="6">LysR substrate-binding domain-containing protein</fullName>
    </submittedName>
</protein>
<proteinExistence type="inferred from homology"/>
<comment type="similarity">
    <text evidence="1">Belongs to the LysR transcriptional regulatory family.</text>
</comment>
<dbReference type="InterPro" id="IPR036390">
    <property type="entry name" value="WH_DNA-bd_sf"/>
</dbReference>
<dbReference type="EMBL" id="JBHTHU010000005">
    <property type="protein sequence ID" value="MFD0749665.1"/>
    <property type="molecule type" value="Genomic_DNA"/>
</dbReference>
<dbReference type="PRINTS" id="PR00039">
    <property type="entry name" value="HTHLYSR"/>
</dbReference>
<evidence type="ECO:0000256" key="1">
    <source>
        <dbReference type="ARBA" id="ARBA00009437"/>
    </source>
</evidence>
<keyword evidence="3" id="KW-0238">DNA-binding</keyword>
<sequence>MLNFDFRLRVFYEVSKRLSFTKAAEKLSITQPAVSKHIQEMEQQLNVRLFNRNGNNIKITEAGELVLVYASKILTAYNNLESELSQLADISGGVIHIGGSTTVAQTVLPKLLALLKKNHPKISFTFVQGNTDFITQQVINEAIDIAIVEGSKHNPLINYSPFLKDELVLVTGSKTKLAKKGEINVEELYELPLVMREAGAGTLEVIQQALQTAGLTLSKLNIDIELESIIAIKEYLLYSEAASFLSVQSIINELKYQQLSIVDIEDLQILRDFQFIQLHGNNSKLISFFKRFCLSHHN</sequence>
<reference evidence="7" key="1">
    <citation type="journal article" date="2019" name="Int. J. Syst. Evol. Microbiol.">
        <title>The Global Catalogue of Microorganisms (GCM) 10K type strain sequencing project: providing services to taxonomists for standard genome sequencing and annotation.</title>
        <authorList>
            <consortium name="The Broad Institute Genomics Platform"/>
            <consortium name="The Broad Institute Genome Sequencing Center for Infectious Disease"/>
            <person name="Wu L."/>
            <person name="Ma J."/>
        </authorList>
    </citation>
    <scope>NUCLEOTIDE SEQUENCE [LARGE SCALE GENOMIC DNA]</scope>
    <source>
        <strain evidence="7">CCUG 63418</strain>
    </source>
</reference>
<evidence type="ECO:0000256" key="4">
    <source>
        <dbReference type="ARBA" id="ARBA00023163"/>
    </source>
</evidence>
<evidence type="ECO:0000256" key="3">
    <source>
        <dbReference type="ARBA" id="ARBA00023125"/>
    </source>
</evidence>
<dbReference type="RefSeq" id="WP_377098231.1">
    <property type="nucleotide sequence ID" value="NZ_JBHTHU010000005.1"/>
</dbReference>
<dbReference type="Pfam" id="PF03466">
    <property type="entry name" value="LysR_substrate"/>
    <property type="match status" value="1"/>
</dbReference>
<dbReference type="InterPro" id="IPR036388">
    <property type="entry name" value="WH-like_DNA-bd_sf"/>
</dbReference>
<keyword evidence="4" id="KW-0804">Transcription</keyword>
<dbReference type="InterPro" id="IPR005119">
    <property type="entry name" value="LysR_subst-bd"/>
</dbReference>
<dbReference type="Gene3D" id="1.10.10.10">
    <property type="entry name" value="Winged helix-like DNA-binding domain superfamily/Winged helix DNA-binding domain"/>
    <property type="match status" value="1"/>
</dbReference>
<dbReference type="SUPFAM" id="SSF46785">
    <property type="entry name" value="Winged helix' DNA-binding domain"/>
    <property type="match status" value="1"/>
</dbReference>
<evidence type="ECO:0000259" key="5">
    <source>
        <dbReference type="PROSITE" id="PS50931"/>
    </source>
</evidence>
<accession>A0ABW2YUX3</accession>
<feature type="domain" description="HTH lysR-type" evidence="5">
    <location>
        <begin position="8"/>
        <end position="60"/>
    </location>
</feature>
<comment type="caution">
    <text evidence="6">The sequence shown here is derived from an EMBL/GenBank/DDBJ whole genome shotgun (WGS) entry which is preliminary data.</text>
</comment>
<organism evidence="6 7">
    <name type="scientific">Mucilaginibacter calamicampi</name>
    <dbReference type="NCBI Taxonomy" id="1302352"/>
    <lineage>
        <taxon>Bacteria</taxon>
        <taxon>Pseudomonadati</taxon>
        <taxon>Bacteroidota</taxon>
        <taxon>Sphingobacteriia</taxon>
        <taxon>Sphingobacteriales</taxon>
        <taxon>Sphingobacteriaceae</taxon>
        <taxon>Mucilaginibacter</taxon>
    </lineage>
</organism>
<gene>
    <name evidence="6" type="ORF">ACFQZS_05885</name>
</gene>
<name>A0ABW2YUX3_9SPHI</name>
<dbReference type="PANTHER" id="PTHR30126:SF39">
    <property type="entry name" value="HTH-TYPE TRANSCRIPTIONAL REGULATOR CYSL"/>
    <property type="match status" value="1"/>
</dbReference>
<evidence type="ECO:0000256" key="2">
    <source>
        <dbReference type="ARBA" id="ARBA00023015"/>
    </source>
</evidence>
<keyword evidence="2" id="KW-0805">Transcription regulation</keyword>
<dbReference type="PANTHER" id="PTHR30126">
    <property type="entry name" value="HTH-TYPE TRANSCRIPTIONAL REGULATOR"/>
    <property type="match status" value="1"/>
</dbReference>
<evidence type="ECO:0000313" key="7">
    <source>
        <dbReference type="Proteomes" id="UP001596958"/>
    </source>
</evidence>
<dbReference type="Gene3D" id="3.40.190.290">
    <property type="match status" value="1"/>
</dbReference>
<dbReference type="Pfam" id="PF00126">
    <property type="entry name" value="HTH_1"/>
    <property type="match status" value="1"/>
</dbReference>
<dbReference type="Proteomes" id="UP001596958">
    <property type="component" value="Unassembled WGS sequence"/>
</dbReference>
<dbReference type="PROSITE" id="PS50931">
    <property type="entry name" value="HTH_LYSR"/>
    <property type="match status" value="1"/>
</dbReference>
<dbReference type="InterPro" id="IPR000847">
    <property type="entry name" value="LysR_HTH_N"/>
</dbReference>
<evidence type="ECO:0000313" key="6">
    <source>
        <dbReference type="EMBL" id="MFD0749665.1"/>
    </source>
</evidence>